<evidence type="ECO:0000313" key="3">
    <source>
        <dbReference type="Proteomes" id="UP000034087"/>
    </source>
</evidence>
<dbReference type="Proteomes" id="UP000034087">
    <property type="component" value="Unassembled WGS sequence"/>
</dbReference>
<sequence length="474" mass="55161">MSGIPTMSSSSVSESIFFPRLHGAVFLFGIRQTSFPAAEHFADLLQFESNTLALLVRNEFSFPGRGDQKFKKIGCQNTFHDFLRLLFFFGKISDICRLQKIKEFIFNSRANSIAGAFCDMRRNIHPKQISLFDSIEDGGITERERVNGAPNHIFHNIISLENLLAAWREFLRGKRKRKDVAEFSLNLTSNIIALYCELADKTYRHGAYKSFKINDPKPRDIHKATVRDRLLHHAIYRILYPCFDPKFIFDSYSCRYDKGVHRAINRFRAYARTVSKNHTRIAWVLKCDIRKFFASIDHETLINVLKRRIKDKDVIWLLREVVGSFHAESKPGVGLPLGNLTSQLLVNVYMNEFDHFLKRELKIAYCIRYADDFVILQEDKKYLENILSKISAFLETKLKLSLHPDKVFIKTLTSGVDFLGWVHFPHHRVPRTSTKRRMFKKLATTDSPQSKVSYLGLLSHGNTYRLQQRIMRLK</sequence>
<dbReference type="Pfam" id="PF00078">
    <property type="entry name" value="RVT_1"/>
    <property type="match status" value="1"/>
</dbReference>
<dbReference type="PANTHER" id="PTHR34047">
    <property type="entry name" value="NUCLEAR INTRON MATURASE 1, MITOCHONDRIAL-RELATED"/>
    <property type="match status" value="1"/>
</dbReference>
<dbReference type="InterPro" id="IPR043128">
    <property type="entry name" value="Rev_trsase/Diguanyl_cyclase"/>
</dbReference>
<dbReference type="GO" id="GO:0003964">
    <property type="term" value="F:RNA-directed DNA polymerase activity"/>
    <property type="evidence" value="ECO:0007669"/>
    <property type="project" value="UniProtKB-KW"/>
</dbReference>
<dbReference type="SUPFAM" id="SSF56672">
    <property type="entry name" value="DNA/RNA polymerases"/>
    <property type="match status" value="1"/>
</dbReference>
<name>A0A0G1LHE1_9BACT</name>
<dbReference type="PANTHER" id="PTHR34047:SF8">
    <property type="entry name" value="PROTEIN YKFC"/>
    <property type="match status" value="1"/>
</dbReference>
<dbReference type="CDD" id="cd01651">
    <property type="entry name" value="RT_G2_intron"/>
    <property type="match status" value="1"/>
</dbReference>
<dbReference type="PROSITE" id="PS50878">
    <property type="entry name" value="RT_POL"/>
    <property type="match status" value="1"/>
</dbReference>
<organism evidence="2 3">
    <name type="scientific">Candidatus Giovannonibacteria bacterium GW2011_GWA1_44_25</name>
    <dbReference type="NCBI Taxonomy" id="1618645"/>
    <lineage>
        <taxon>Bacteria</taxon>
        <taxon>Candidatus Giovannoniibacteriota</taxon>
    </lineage>
</organism>
<protein>
    <submittedName>
        <fullName evidence="2">RNA-directed DNA polymerase</fullName>
    </submittedName>
</protein>
<feature type="domain" description="Reverse transcriptase" evidence="1">
    <location>
        <begin position="202"/>
        <end position="423"/>
    </location>
</feature>
<keyword evidence="2" id="KW-0695">RNA-directed DNA polymerase</keyword>
<reference evidence="2 3" key="1">
    <citation type="journal article" date="2015" name="Nature">
        <title>rRNA introns, odd ribosomes, and small enigmatic genomes across a large radiation of phyla.</title>
        <authorList>
            <person name="Brown C.T."/>
            <person name="Hug L.A."/>
            <person name="Thomas B.C."/>
            <person name="Sharon I."/>
            <person name="Castelle C.J."/>
            <person name="Singh A."/>
            <person name="Wilkins M.J."/>
            <person name="Williams K.H."/>
            <person name="Banfield J.F."/>
        </authorList>
    </citation>
    <scope>NUCLEOTIDE SEQUENCE [LARGE SCALE GENOMIC DNA]</scope>
</reference>
<comment type="caution">
    <text evidence="2">The sequence shown here is derived from an EMBL/GenBank/DDBJ whole genome shotgun (WGS) entry which is preliminary data.</text>
</comment>
<dbReference type="Gene3D" id="3.30.70.270">
    <property type="match status" value="1"/>
</dbReference>
<dbReference type="EMBL" id="LCIR01000013">
    <property type="protein sequence ID" value="KKT59409.1"/>
    <property type="molecule type" value="Genomic_DNA"/>
</dbReference>
<dbReference type="InterPro" id="IPR000477">
    <property type="entry name" value="RT_dom"/>
</dbReference>
<evidence type="ECO:0000313" key="2">
    <source>
        <dbReference type="EMBL" id="KKT59409.1"/>
    </source>
</evidence>
<evidence type="ECO:0000259" key="1">
    <source>
        <dbReference type="PROSITE" id="PS50878"/>
    </source>
</evidence>
<gene>
    <name evidence="2" type="ORF">UW53_C0013G0010</name>
</gene>
<keyword evidence="2" id="KW-0548">Nucleotidyltransferase</keyword>
<dbReference type="InterPro" id="IPR051083">
    <property type="entry name" value="GrpII_Intron_Splice-Mob/Def"/>
</dbReference>
<proteinExistence type="predicted"/>
<accession>A0A0G1LHE1</accession>
<dbReference type="AlphaFoldDB" id="A0A0G1LHE1"/>
<keyword evidence="2" id="KW-0808">Transferase</keyword>
<dbReference type="InterPro" id="IPR043502">
    <property type="entry name" value="DNA/RNA_pol_sf"/>
</dbReference>